<sequence length="146" mass="16124">MGSRRAHSSEQADSEVAYRGQIANEFRMSEWAADKKPVWDRICEKYRGSKDALGSGTWGYFDWAVGKTWPTTMSITKARKFGWNGYNDTKGNYYETFRTFANAGVLPSQRAVLAGIGDGGFERVKPEINGLGHGDSAITNGANKSQ</sequence>
<dbReference type="STRING" id="357750.A0A2S6CLJ1"/>
<reference evidence="2" key="1">
    <citation type="journal article" date="2017" name="bioRxiv">
        <title>Conservation of a gene cluster reveals novel cercosporin biosynthetic mechanisms and extends production to the genus Colletotrichum.</title>
        <authorList>
            <person name="de Jonge R."/>
            <person name="Ebert M.K."/>
            <person name="Huitt-Roehl C.R."/>
            <person name="Pal P."/>
            <person name="Suttle J.C."/>
            <person name="Spanner R.E."/>
            <person name="Neubauer J.D."/>
            <person name="Jurick W.M.II."/>
            <person name="Stott K.A."/>
            <person name="Secor G.A."/>
            <person name="Thomma B.P.H.J."/>
            <person name="Van de Peer Y."/>
            <person name="Townsend C.A."/>
            <person name="Bolton M.D."/>
        </authorList>
    </citation>
    <scope>NUCLEOTIDE SEQUENCE [LARGE SCALE GENOMIC DNA]</scope>
    <source>
        <strain evidence="2">CBS538.71</strain>
    </source>
</reference>
<gene>
    <name evidence="1" type="ORF">CBER1_11934</name>
</gene>
<dbReference type="OrthoDB" id="1731983at2759"/>
<keyword evidence="2" id="KW-1185">Reference proteome</keyword>
<dbReference type="Proteomes" id="UP000237631">
    <property type="component" value="Unassembled WGS sequence"/>
</dbReference>
<evidence type="ECO:0000313" key="1">
    <source>
        <dbReference type="EMBL" id="PPJ60583.1"/>
    </source>
</evidence>
<dbReference type="AlphaFoldDB" id="A0A2S6CLJ1"/>
<evidence type="ECO:0000313" key="2">
    <source>
        <dbReference type="Proteomes" id="UP000237631"/>
    </source>
</evidence>
<dbReference type="EMBL" id="PNEN01000249">
    <property type="protein sequence ID" value="PPJ60583.1"/>
    <property type="molecule type" value="Genomic_DNA"/>
</dbReference>
<name>A0A2S6CLJ1_9PEZI</name>
<organism evidence="1 2">
    <name type="scientific">Cercospora berteroae</name>
    <dbReference type="NCBI Taxonomy" id="357750"/>
    <lineage>
        <taxon>Eukaryota</taxon>
        <taxon>Fungi</taxon>
        <taxon>Dikarya</taxon>
        <taxon>Ascomycota</taxon>
        <taxon>Pezizomycotina</taxon>
        <taxon>Dothideomycetes</taxon>
        <taxon>Dothideomycetidae</taxon>
        <taxon>Mycosphaerellales</taxon>
        <taxon>Mycosphaerellaceae</taxon>
        <taxon>Cercospora</taxon>
    </lineage>
</organism>
<dbReference type="Gene3D" id="3.40.50.720">
    <property type="entry name" value="NAD(P)-binding Rossmann-like Domain"/>
    <property type="match status" value="1"/>
</dbReference>
<proteinExistence type="predicted"/>
<protein>
    <submittedName>
        <fullName evidence="1">Uncharacterized protein</fullName>
    </submittedName>
</protein>
<comment type="caution">
    <text evidence="1">The sequence shown here is derived from an EMBL/GenBank/DDBJ whole genome shotgun (WGS) entry which is preliminary data.</text>
</comment>
<accession>A0A2S6CLJ1</accession>